<keyword evidence="2" id="KW-0472">Membrane</keyword>
<organism evidence="3 4">
    <name type="scientific">Streptomyces tanashiensis</name>
    <dbReference type="NCBI Taxonomy" id="67367"/>
    <lineage>
        <taxon>Bacteria</taxon>
        <taxon>Bacillati</taxon>
        <taxon>Actinomycetota</taxon>
        <taxon>Actinomycetes</taxon>
        <taxon>Kitasatosporales</taxon>
        <taxon>Streptomycetaceae</taxon>
        <taxon>Streptomyces</taxon>
    </lineage>
</organism>
<dbReference type="SUPFAM" id="SSF47090">
    <property type="entry name" value="PGBD-like"/>
    <property type="match status" value="1"/>
</dbReference>
<feature type="compositionally biased region" description="Basic and acidic residues" evidence="1">
    <location>
        <begin position="16"/>
        <end position="25"/>
    </location>
</feature>
<keyword evidence="4" id="KW-1185">Reference proteome</keyword>
<protein>
    <recommendedName>
        <fullName evidence="5">Peptidoglycan-binding protein</fullName>
    </recommendedName>
</protein>
<name>A0ABY6R287_9ACTN</name>
<proteinExistence type="predicted"/>
<feature type="compositionally biased region" description="Low complexity" evidence="1">
    <location>
        <begin position="240"/>
        <end position="252"/>
    </location>
</feature>
<evidence type="ECO:0000313" key="4">
    <source>
        <dbReference type="Proteomes" id="UP001164506"/>
    </source>
</evidence>
<dbReference type="GeneID" id="95602601"/>
<evidence type="ECO:0000313" key="3">
    <source>
        <dbReference type="EMBL" id="UZX23620.1"/>
    </source>
</evidence>
<evidence type="ECO:0008006" key="5">
    <source>
        <dbReference type="Google" id="ProtNLM"/>
    </source>
</evidence>
<sequence length="509" mass="51293">MGNGPEAPPSVDEEWEHAGTPRESHPGAGGPGNALARRRRLLGAVTAAAVLVSGLGIVAARVIKSPAQAAADTAAPPPSVITAPVEHRVLKEAVILRGSVRASQTVAIAAAVSGGAGGAPVITKMNVKAGDTFRSGRVLMEVSGRPVIALKGDVPVYRDLKPGAEGEDVAQLQSALRERGQNTGGDRSGLFGPGTKAALTAFYRSVGYDPLPAEDGGEEELTGAQEAVTEAARRVEDIQTAARRAPSAPATGGRSGTDAAGPGERTDTAVELRRAREDLAKTQDRLDRIKAKTGPMLPASEVVYLKGFPARVDAVAAGVGGKAEGNALTVSAGVLVVEGFLQKHQRGLVRPGQRVEIFSEWEGKSAGATVRSVATGLARPQPAAGAGEGAQDKSAAQGYAMVVAPDKPLDASMAGQDVRLTVQTAATEGAVLVVPVTAISAGADGRTAVTVVRADGKRLRVPVSTGGTGDGYVEIRPAREGELSAGDQVITGVAAGAGAGAASSGFGAS</sequence>
<dbReference type="Gene3D" id="1.10.101.10">
    <property type="entry name" value="PGBD-like superfamily/PGBD"/>
    <property type="match status" value="1"/>
</dbReference>
<dbReference type="Gene3D" id="2.40.420.20">
    <property type="match status" value="1"/>
</dbReference>
<feature type="region of interest" description="Disordered" evidence="1">
    <location>
        <begin position="1"/>
        <end position="34"/>
    </location>
</feature>
<feature type="region of interest" description="Disordered" evidence="1">
    <location>
        <begin position="210"/>
        <end position="267"/>
    </location>
</feature>
<dbReference type="EMBL" id="CP084204">
    <property type="protein sequence ID" value="UZX23620.1"/>
    <property type="molecule type" value="Genomic_DNA"/>
</dbReference>
<evidence type="ECO:0000256" key="2">
    <source>
        <dbReference type="SAM" id="Phobius"/>
    </source>
</evidence>
<reference evidence="3" key="1">
    <citation type="submission" date="2021-09" db="EMBL/GenBank/DDBJ databases">
        <title>Complete genome sequence and metabolic characterization of Streptomyces tanashiensis DSM 731 the producer of antibacterial Kalafungin and diverse secondary metabolites.</title>
        <authorList>
            <person name="Abbasi M.N."/>
            <person name="Anwar M.N."/>
            <person name="Alam K."/>
            <person name="Shoaib M."/>
            <person name="Lin Z."/>
            <person name="Hayat M."/>
            <person name="Ali M.I."/>
            <person name="Malik H.M.T."/>
            <person name="Ahmed I."/>
            <person name="Li A."/>
            <person name="Hailong Wang H."/>
            <person name="Zhang Y."/>
        </authorList>
    </citation>
    <scope>NUCLEOTIDE SEQUENCE</scope>
    <source>
        <strain evidence="3">Kala</strain>
    </source>
</reference>
<dbReference type="PANTHER" id="PTHR30469">
    <property type="entry name" value="MULTIDRUG RESISTANCE PROTEIN MDTA"/>
    <property type="match status" value="1"/>
</dbReference>
<dbReference type="Proteomes" id="UP001164506">
    <property type="component" value="Chromosome"/>
</dbReference>
<gene>
    <name evidence="3" type="ORF">LDH80_24170</name>
</gene>
<keyword evidence="2" id="KW-1133">Transmembrane helix</keyword>
<dbReference type="InterPro" id="IPR036366">
    <property type="entry name" value="PGBDSf"/>
</dbReference>
<keyword evidence="2" id="KW-0812">Transmembrane</keyword>
<dbReference type="InterPro" id="IPR036365">
    <property type="entry name" value="PGBD-like_sf"/>
</dbReference>
<accession>A0ABY6R287</accession>
<dbReference type="RefSeq" id="WP_267259388.1">
    <property type="nucleotide sequence ID" value="NZ_CP084204.1"/>
</dbReference>
<feature type="transmembrane region" description="Helical" evidence="2">
    <location>
        <begin position="41"/>
        <end position="63"/>
    </location>
</feature>
<evidence type="ECO:0000256" key="1">
    <source>
        <dbReference type="SAM" id="MobiDB-lite"/>
    </source>
</evidence>